<dbReference type="OrthoDB" id="2635672at2759"/>
<proteinExistence type="predicted"/>
<protein>
    <recommendedName>
        <fullName evidence="1">F-box domain-containing protein</fullName>
    </recommendedName>
</protein>
<reference evidence="2" key="1">
    <citation type="submission" date="2020-11" db="EMBL/GenBank/DDBJ databases">
        <authorList>
            <consortium name="DOE Joint Genome Institute"/>
            <person name="Ahrendt S."/>
            <person name="Riley R."/>
            <person name="Andreopoulos W."/>
            <person name="Labutti K."/>
            <person name="Pangilinan J."/>
            <person name="Ruiz-Duenas F.J."/>
            <person name="Barrasa J.M."/>
            <person name="Sanchez-Garcia M."/>
            <person name="Camarero S."/>
            <person name="Miyauchi S."/>
            <person name="Serrano A."/>
            <person name="Linde D."/>
            <person name="Babiker R."/>
            <person name="Drula E."/>
            <person name="Ayuso-Fernandez I."/>
            <person name="Pacheco R."/>
            <person name="Padilla G."/>
            <person name="Ferreira P."/>
            <person name="Barriuso J."/>
            <person name="Kellner H."/>
            <person name="Castanera R."/>
            <person name="Alfaro M."/>
            <person name="Ramirez L."/>
            <person name="Pisabarro A.G."/>
            <person name="Kuo A."/>
            <person name="Tritt A."/>
            <person name="Lipzen A."/>
            <person name="He G."/>
            <person name="Yan M."/>
            <person name="Ng V."/>
            <person name="Cullen D."/>
            <person name="Martin F."/>
            <person name="Rosso M.-N."/>
            <person name="Henrissat B."/>
            <person name="Hibbett D."/>
            <person name="Martinez A.T."/>
            <person name="Grigoriev I.V."/>
        </authorList>
    </citation>
    <scope>NUCLEOTIDE SEQUENCE</scope>
    <source>
        <strain evidence="2">MF-IS2</strain>
    </source>
</reference>
<accession>A0A9P6C6V0</accession>
<organism evidence="2 3">
    <name type="scientific">Macrolepiota fuliginosa MF-IS2</name>
    <dbReference type="NCBI Taxonomy" id="1400762"/>
    <lineage>
        <taxon>Eukaryota</taxon>
        <taxon>Fungi</taxon>
        <taxon>Dikarya</taxon>
        <taxon>Basidiomycota</taxon>
        <taxon>Agaricomycotina</taxon>
        <taxon>Agaricomycetes</taxon>
        <taxon>Agaricomycetidae</taxon>
        <taxon>Agaricales</taxon>
        <taxon>Agaricineae</taxon>
        <taxon>Agaricaceae</taxon>
        <taxon>Macrolepiota</taxon>
    </lineage>
</organism>
<keyword evidence="3" id="KW-1185">Reference proteome</keyword>
<feature type="domain" description="F-box" evidence="1">
    <location>
        <begin position="13"/>
        <end position="53"/>
    </location>
</feature>
<comment type="caution">
    <text evidence="2">The sequence shown here is derived from an EMBL/GenBank/DDBJ whole genome shotgun (WGS) entry which is preliminary data.</text>
</comment>
<dbReference type="InterPro" id="IPR001810">
    <property type="entry name" value="F-box_dom"/>
</dbReference>
<evidence type="ECO:0000259" key="1">
    <source>
        <dbReference type="SMART" id="SM00256"/>
    </source>
</evidence>
<dbReference type="AlphaFoldDB" id="A0A9P6C6V0"/>
<sequence length="543" mass="61472">MTSRPSQASLEYMPPEIVEEILQCCDEPTRLATGQTNQQLRSLVFSRSTGPRSMEVIERASQFSADTFLTNSVGEEPERAALLAPGNTTHIKYQHQTLGPFRPRRQFIRVLCGLTLLIQQMPSSALKTLCLDAGQWTVNNIMDKDNREPIDDTTHCQIWISLLESALSKGCEKLEIMEYRMPLPGDPRSPKKPKSTLKSLRYCLLKLLCQAPQDEFQKLSCFSPVSLHLTKDAPPPPFLKEIRINAPMFLEPILLPYTLGMISDRAGSITRLVLGNTKWPIPSVSKVTNRIFECIHLPLLESFAFYPEYYIPPSTVIKFLSRHPTISDIDLDCKFNIPHQSLLRPHGQKLCLPNLRSLQAYPRTFRRLLSDISQYSNLNAINLLDTASISRLGAPDQILLILDDLHAFPSMTPLQVDIGCHFTCNRWSVEMGASITARQNSTRPEPSWSRVKELGLGEPYFCSQPLCLVSDIPSFAHWISMFVSLEYLEMYCKDKGAVREPFVSSVLEACPRLKSFKMSWICKGTGKTCMKWVMRDGRVEIDG</sequence>
<gene>
    <name evidence="2" type="ORF">P691DRAFT_787708</name>
</gene>
<dbReference type="SMART" id="SM00256">
    <property type="entry name" value="FBOX"/>
    <property type="match status" value="1"/>
</dbReference>
<evidence type="ECO:0000313" key="2">
    <source>
        <dbReference type="EMBL" id="KAF9454401.1"/>
    </source>
</evidence>
<name>A0A9P6C6V0_9AGAR</name>
<dbReference type="Proteomes" id="UP000807342">
    <property type="component" value="Unassembled WGS sequence"/>
</dbReference>
<evidence type="ECO:0000313" key="3">
    <source>
        <dbReference type="Proteomes" id="UP000807342"/>
    </source>
</evidence>
<dbReference type="EMBL" id="MU151054">
    <property type="protein sequence ID" value="KAF9454401.1"/>
    <property type="molecule type" value="Genomic_DNA"/>
</dbReference>